<evidence type="ECO:0000259" key="1">
    <source>
        <dbReference type="Pfam" id="PF00656"/>
    </source>
</evidence>
<sequence>MANTTSSSVSKPKALSLHIGLNAVSPSAYGGWSGDLTACEFDAKDMAAIAKSQGMKSTVLLTKQGTRAKTLAAMRKAVKQLKKGDLFFLTYSGHGGQVPDVTGEETDKQDETWCLFDGQLIDDELYLELSRFAAGVRILVFSDSCHSGTVTRARPRTPVGAAPASRSKMMPPAVALRTYREHQQFYDKVQRDVAKVAGKAAVDPDSVLAQLAVSPRLTAIAKNFKASVILISGCQDNQTSMDGEHNGAFTEQVLNVWNHGTYRGNYAKFHAAVRAELPASQTPNLFTLGAVAKFLRQQPFSV</sequence>
<dbReference type="Gene3D" id="3.40.50.1460">
    <property type="match status" value="1"/>
</dbReference>
<dbReference type="Pfam" id="PF00656">
    <property type="entry name" value="Peptidase_C14"/>
    <property type="match status" value="1"/>
</dbReference>
<dbReference type="EMBL" id="CAJNBJ010000018">
    <property type="protein sequence ID" value="CAE6788086.1"/>
    <property type="molecule type" value="Genomic_DNA"/>
</dbReference>
<gene>
    <name evidence="2" type="ORF">NSPZN2_50211</name>
</gene>
<keyword evidence="3" id="KW-1185">Reference proteome</keyword>
<accession>A0ABN7M6E3</accession>
<name>A0ABN7M6E3_9BACT</name>
<feature type="domain" description="Peptidase C14 caspase" evidence="1">
    <location>
        <begin position="27"/>
        <end position="286"/>
    </location>
</feature>
<comment type="caution">
    <text evidence="2">The sequence shown here is derived from an EMBL/GenBank/DDBJ whole genome shotgun (WGS) entry which is preliminary data.</text>
</comment>
<dbReference type="RefSeq" id="WP_213043790.1">
    <property type="nucleotide sequence ID" value="NZ_CAJNBJ010000018.1"/>
</dbReference>
<dbReference type="PANTHER" id="PTHR48104">
    <property type="entry name" value="METACASPASE-4"/>
    <property type="match status" value="1"/>
</dbReference>
<proteinExistence type="predicted"/>
<protein>
    <submittedName>
        <fullName evidence="2">Peptidase C14</fullName>
    </submittedName>
</protein>
<dbReference type="InterPro" id="IPR050452">
    <property type="entry name" value="Metacaspase"/>
</dbReference>
<reference evidence="2 3" key="1">
    <citation type="submission" date="2021-02" db="EMBL/GenBank/DDBJ databases">
        <authorList>
            <person name="Han P."/>
        </authorList>
    </citation>
    <scope>NUCLEOTIDE SEQUENCE [LARGE SCALE GENOMIC DNA]</scope>
    <source>
        <strain evidence="2">Candidatus Nitrospira sp. ZN2</strain>
    </source>
</reference>
<dbReference type="PANTHER" id="PTHR48104:SF30">
    <property type="entry name" value="METACASPASE-1"/>
    <property type="match status" value="1"/>
</dbReference>
<organism evidence="2 3">
    <name type="scientific">Nitrospira defluvii</name>
    <dbReference type="NCBI Taxonomy" id="330214"/>
    <lineage>
        <taxon>Bacteria</taxon>
        <taxon>Pseudomonadati</taxon>
        <taxon>Nitrospirota</taxon>
        <taxon>Nitrospiria</taxon>
        <taxon>Nitrospirales</taxon>
        <taxon>Nitrospiraceae</taxon>
        <taxon>Nitrospira</taxon>
    </lineage>
</organism>
<evidence type="ECO:0000313" key="2">
    <source>
        <dbReference type="EMBL" id="CAE6788086.1"/>
    </source>
</evidence>
<evidence type="ECO:0000313" key="3">
    <source>
        <dbReference type="Proteomes" id="UP000675880"/>
    </source>
</evidence>
<dbReference type="Proteomes" id="UP000675880">
    <property type="component" value="Unassembled WGS sequence"/>
</dbReference>
<dbReference type="InterPro" id="IPR011600">
    <property type="entry name" value="Pept_C14_caspase"/>
</dbReference>